<comment type="caution">
    <text evidence="2">The sequence shown here is derived from an EMBL/GenBank/DDBJ whole genome shotgun (WGS) entry which is preliminary data.</text>
</comment>
<dbReference type="AlphaFoldDB" id="A0A1F5ZXX6"/>
<feature type="transmembrane region" description="Helical" evidence="1">
    <location>
        <begin position="66"/>
        <end position="86"/>
    </location>
</feature>
<feature type="transmembrane region" description="Helical" evidence="1">
    <location>
        <begin position="98"/>
        <end position="119"/>
    </location>
</feature>
<feature type="transmembrane region" description="Helical" evidence="1">
    <location>
        <begin position="150"/>
        <end position="167"/>
    </location>
</feature>
<protein>
    <recommendedName>
        <fullName evidence="4">Membrane protein 6-pyruvoyl-tetrahydropterin synthase-related domain-containing protein</fullName>
    </recommendedName>
</protein>
<feature type="transmembrane region" description="Helical" evidence="1">
    <location>
        <begin position="300"/>
        <end position="319"/>
    </location>
</feature>
<feature type="transmembrane region" description="Helical" evidence="1">
    <location>
        <begin position="543"/>
        <end position="564"/>
    </location>
</feature>
<feature type="transmembrane region" description="Helical" evidence="1">
    <location>
        <begin position="364"/>
        <end position="384"/>
    </location>
</feature>
<dbReference type="STRING" id="1798383.A3D78_05595"/>
<dbReference type="EMBL" id="MFJM01000042">
    <property type="protein sequence ID" value="OGG17300.1"/>
    <property type="molecule type" value="Genomic_DNA"/>
</dbReference>
<gene>
    <name evidence="2" type="ORF">A3D78_05595</name>
</gene>
<keyword evidence="1" id="KW-0812">Transmembrane</keyword>
<keyword evidence="1" id="KW-1133">Transmembrane helix</keyword>
<keyword evidence="1" id="KW-0472">Membrane</keyword>
<evidence type="ECO:0000256" key="1">
    <source>
        <dbReference type="SAM" id="Phobius"/>
    </source>
</evidence>
<feature type="transmembrane region" description="Helical" evidence="1">
    <location>
        <begin position="326"/>
        <end position="344"/>
    </location>
</feature>
<name>A0A1F5ZXX6_9BACT</name>
<dbReference type="Proteomes" id="UP000176253">
    <property type="component" value="Unassembled WGS sequence"/>
</dbReference>
<evidence type="ECO:0000313" key="2">
    <source>
        <dbReference type="EMBL" id="OGG17300.1"/>
    </source>
</evidence>
<feature type="transmembrane region" description="Helical" evidence="1">
    <location>
        <begin position="228"/>
        <end position="248"/>
    </location>
</feature>
<accession>A0A1F5ZXX6</accession>
<organism evidence="2 3">
    <name type="scientific">Candidatus Gottesmanbacteria bacterium RIFCSPHIGHO2_02_FULL_39_14</name>
    <dbReference type="NCBI Taxonomy" id="1798383"/>
    <lineage>
        <taxon>Bacteria</taxon>
        <taxon>Candidatus Gottesmaniibacteriota</taxon>
    </lineage>
</organism>
<sequence>MFEKVKKFIPLLLVLLLSYWTVKPLFIAGYFPMHDDTQPARVFALAQELEKGIFPVRLVDYLGYGYGYPLFNFYAPLPYYLGALFYLGGFDLIFATKLMFVTGSLLSGVFMFLLGNYLAGPEAGLLSALFYLYAPYHAVNIYVRGAVGEYYAYAFLPLIGLGLYRLYNSPKKLPDFKTVIPGILGLTGVLLSHNILGLITVYLLAVFIVITLTLYIFKKISSDKLLNLTVMILFAVSLSLFFTLPAFAEKKYTNVNSLTSGGSYYLDHFVSLSQLWDSPWGFAGSTKGLADGFSFKIGKLHLISALLSLIGLIYLYRINKLNRSKLYAFSTVILLGLFSIYMMLPSSAPIYQYLPYLTFIQYPWRFLNLTVFSLSLSPVTFIFIKNNSLKIAITVFLASLVMLVNSKYFNPQTIKPLTGKEYLNPINLRFTISKISDEYLPPDLKLPEELSAVPREVFEDAQNQQIEVLRNETTEKLFRLILVEKSAIRTNIAYFPGWQADLNGKKINLSLKNGRIILNLPSGIHILKLTFKDTPVRTVSNGISFFSFILLVYLTLNYAISIWLKNFRSK</sequence>
<feature type="transmembrane region" description="Helical" evidence="1">
    <location>
        <begin position="125"/>
        <end position="143"/>
    </location>
</feature>
<evidence type="ECO:0000313" key="3">
    <source>
        <dbReference type="Proteomes" id="UP000176253"/>
    </source>
</evidence>
<evidence type="ECO:0008006" key="4">
    <source>
        <dbReference type="Google" id="ProtNLM"/>
    </source>
</evidence>
<feature type="transmembrane region" description="Helical" evidence="1">
    <location>
        <begin position="195"/>
        <end position="216"/>
    </location>
</feature>
<reference evidence="2 3" key="1">
    <citation type="journal article" date="2016" name="Nat. Commun.">
        <title>Thousands of microbial genomes shed light on interconnected biogeochemical processes in an aquifer system.</title>
        <authorList>
            <person name="Anantharaman K."/>
            <person name="Brown C.T."/>
            <person name="Hug L.A."/>
            <person name="Sharon I."/>
            <person name="Castelle C.J."/>
            <person name="Probst A.J."/>
            <person name="Thomas B.C."/>
            <person name="Singh A."/>
            <person name="Wilkins M.J."/>
            <person name="Karaoz U."/>
            <person name="Brodie E.L."/>
            <person name="Williams K.H."/>
            <person name="Hubbard S.S."/>
            <person name="Banfield J.F."/>
        </authorList>
    </citation>
    <scope>NUCLEOTIDE SEQUENCE [LARGE SCALE GENOMIC DNA]</scope>
</reference>
<proteinExistence type="predicted"/>